<evidence type="ECO:0000313" key="2">
    <source>
        <dbReference type="EMBL" id="GFY57391.1"/>
    </source>
</evidence>
<sequence>EQFYPISAVSLKESLWVQSACRMILRSSPRGLPGCSRPGFPSVGTFSRVQEVVAKFGNGGRILFSPKNPSKNNDEQNPTIEKTPYVVITSPISSDGEENPSATYQTPYSLYPISSNEQNHNSPRHRYEVPTSPISSDEGENPSASTSQTQID</sequence>
<accession>A0A8X7C4Y5</accession>
<keyword evidence="3" id="KW-1185">Reference proteome</keyword>
<dbReference type="Proteomes" id="UP000886998">
    <property type="component" value="Unassembled WGS sequence"/>
</dbReference>
<dbReference type="EMBL" id="BMAV01011475">
    <property type="protein sequence ID" value="GFY57391.1"/>
    <property type="molecule type" value="Genomic_DNA"/>
</dbReference>
<proteinExistence type="predicted"/>
<feature type="non-terminal residue" evidence="2">
    <location>
        <position position="152"/>
    </location>
</feature>
<reference evidence="2" key="1">
    <citation type="submission" date="2020-08" db="EMBL/GenBank/DDBJ databases">
        <title>Multicomponent nature underlies the extraordinary mechanical properties of spider dragline silk.</title>
        <authorList>
            <person name="Kono N."/>
            <person name="Nakamura H."/>
            <person name="Mori M."/>
            <person name="Yoshida Y."/>
            <person name="Ohtoshi R."/>
            <person name="Malay A.D."/>
            <person name="Moran D.A.P."/>
            <person name="Tomita M."/>
            <person name="Numata K."/>
            <person name="Arakawa K."/>
        </authorList>
    </citation>
    <scope>NUCLEOTIDE SEQUENCE</scope>
</reference>
<feature type="compositionally biased region" description="Polar residues" evidence="1">
    <location>
        <begin position="100"/>
        <end position="121"/>
    </location>
</feature>
<feature type="compositionally biased region" description="Polar residues" evidence="1">
    <location>
        <begin position="67"/>
        <end position="80"/>
    </location>
</feature>
<evidence type="ECO:0000313" key="3">
    <source>
        <dbReference type="Proteomes" id="UP000886998"/>
    </source>
</evidence>
<feature type="compositionally biased region" description="Polar residues" evidence="1">
    <location>
        <begin position="142"/>
        <end position="152"/>
    </location>
</feature>
<protein>
    <submittedName>
        <fullName evidence="2">Uncharacterized protein</fullName>
    </submittedName>
</protein>
<comment type="caution">
    <text evidence="2">The sequence shown here is derived from an EMBL/GenBank/DDBJ whole genome shotgun (WGS) entry which is preliminary data.</text>
</comment>
<organism evidence="2 3">
    <name type="scientific">Trichonephila inaurata madagascariensis</name>
    <dbReference type="NCBI Taxonomy" id="2747483"/>
    <lineage>
        <taxon>Eukaryota</taxon>
        <taxon>Metazoa</taxon>
        <taxon>Ecdysozoa</taxon>
        <taxon>Arthropoda</taxon>
        <taxon>Chelicerata</taxon>
        <taxon>Arachnida</taxon>
        <taxon>Araneae</taxon>
        <taxon>Araneomorphae</taxon>
        <taxon>Entelegynae</taxon>
        <taxon>Araneoidea</taxon>
        <taxon>Nephilidae</taxon>
        <taxon>Trichonephila</taxon>
        <taxon>Trichonephila inaurata</taxon>
    </lineage>
</organism>
<evidence type="ECO:0000256" key="1">
    <source>
        <dbReference type="SAM" id="MobiDB-lite"/>
    </source>
</evidence>
<feature type="region of interest" description="Disordered" evidence="1">
    <location>
        <begin position="60"/>
        <end position="152"/>
    </location>
</feature>
<name>A0A8X7C4Y5_9ARAC</name>
<gene>
    <name evidence="2" type="ORF">TNIN_50461</name>
</gene>
<dbReference type="AlphaFoldDB" id="A0A8X7C4Y5"/>